<evidence type="ECO:0000256" key="6">
    <source>
        <dbReference type="ARBA" id="ARBA00022989"/>
    </source>
</evidence>
<dbReference type="EMBL" id="JBHUEM010000001">
    <property type="protein sequence ID" value="MFD1735191.1"/>
    <property type="molecule type" value="Genomic_DNA"/>
</dbReference>
<keyword evidence="2 8" id="KW-1003">Cell membrane</keyword>
<feature type="transmembrane region" description="Helical" evidence="9">
    <location>
        <begin position="399"/>
        <end position="425"/>
    </location>
</feature>
<feature type="transmembrane region" description="Helical" evidence="9">
    <location>
        <begin position="305"/>
        <end position="325"/>
    </location>
</feature>
<evidence type="ECO:0000256" key="5">
    <source>
        <dbReference type="ARBA" id="ARBA00022984"/>
    </source>
</evidence>
<keyword evidence="7 8" id="KW-0472">Membrane</keyword>
<accession>A0ABW4LLA5</accession>
<keyword evidence="6 9" id="KW-1133">Transmembrane helix</keyword>
<comment type="subcellular location">
    <subcellularLocation>
        <location evidence="1">Cell membrane</location>
        <topology evidence="1">Multi-pass membrane protein</topology>
    </subcellularLocation>
</comment>
<dbReference type="Pfam" id="PF03023">
    <property type="entry name" value="MurJ"/>
    <property type="match status" value="1"/>
</dbReference>
<feature type="transmembrane region" description="Helical" evidence="9">
    <location>
        <begin position="122"/>
        <end position="142"/>
    </location>
</feature>
<feature type="transmembrane region" description="Helical" evidence="9">
    <location>
        <begin position="437"/>
        <end position="458"/>
    </location>
</feature>
<dbReference type="InterPro" id="IPR004268">
    <property type="entry name" value="MurJ"/>
</dbReference>
<keyword evidence="8" id="KW-0961">Cell wall biogenesis/degradation</keyword>
<keyword evidence="3 9" id="KW-0812">Transmembrane</keyword>
<dbReference type="RefSeq" id="WP_377926283.1">
    <property type="nucleotide sequence ID" value="NZ_JBHUEM010000001.1"/>
</dbReference>
<dbReference type="PIRSF" id="PIRSF002869">
    <property type="entry name" value="MviN"/>
    <property type="match status" value="1"/>
</dbReference>
<feature type="transmembrane region" description="Helical" evidence="9">
    <location>
        <begin position="81"/>
        <end position="102"/>
    </location>
</feature>
<dbReference type="PRINTS" id="PR01806">
    <property type="entry name" value="VIRFACTRMVIN"/>
</dbReference>
<feature type="transmembrane region" description="Helical" evidence="9">
    <location>
        <begin position="345"/>
        <end position="362"/>
    </location>
</feature>
<reference evidence="11" key="1">
    <citation type="journal article" date="2019" name="Int. J. Syst. Evol. Microbiol.">
        <title>The Global Catalogue of Microorganisms (GCM) 10K type strain sequencing project: providing services to taxonomists for standard genome sequencing and annotation.</title>
        <authorList>
            <consortium name="The Broad Institute Genomics Platform"/>
            <consortium name="The Broad Institute Genome Sequencing Center for Infectious Disease"/>
            <person name="Wu L."/>
            <person name="Ma J."/>
        </authorList>
    </citation>
    <scope>NUCLEOTIDE SEQUENCE [LARGE SCALE GENOMIC DNA]</scope>
    <source>
        <strain evidence="11">CCUG 49339</strain>
    </source>
</reference>
<feature type="transmembrane region" description="Helical" evidence="9">
    <location>
        <begin position="374"/>
        <end position="393"/>
    </location>
</feature>
<feature type="transmembrane region" description="Helical" evidence="9">
    <location>
        <begin position="266"/>
        <end position="284"/>
    </location>
</feature>
<protein>
    <recommendedName>
        <fullName evidence="8">Lipid II flippase</fullName>
    </recommendedName>
</protein>
<gene>
    <name evidence="10" type="primary">murJ</name>
    <name evidence="10" type="ORF">ACFSCX_01310</name>
</gene>
<sequence>MANLRFTGFLLIFATFFLKISSMLRDMFIAYYFGTTEITDAYLSSFLAANMLILFMVTGMKDTFVPSYISAKDKGKESEHITSVFKGTFIIGLIASIIGIILSPILLPAIYPNFSDNAHDVLVWTAGIYFGTIVFVGLNAVLEGYLDAVNRFSWSVFSQTIVVLFTIGGIVILAKPVGIYGAAIGYIAGTLISLCVKYLALLPKKLITLKNKTDWEDVKRFYKVFLPIGITVAIGQVSLLIDSFFANRFGEGVLSYLNYAFRVVQFPQQIFGVTVGTVVLPILARAAAKNDNDMFKNGIEKGLSTIFYILLPSLIGMLYLMPQIIEILYERGEFNEASTLATSKVGIYYLGTILFFSLHMVITKAFYSIQKGHYILYVGLASIFFKVLFNFIFSEWFGYIGLALSSSVVAFLYVGSCFVILVNIIGGLPMRKLGLEFLKVIIATTIMYSAIYFAGNYIEVMFSSYLFTLIIIVIGVITYALASFLIKCEPLLTFIKK</sequence>
<evidence type="ECO:0000313" key="10">
    <source>
        <dbReference type="EMBL" id="MFD1735191.1"/>
    </source>
</evidence>
<evidence type="ECO:0000256" key="7">
    <source>
        <dbReference type="ARBA" id="ARBA00023136"/>
    </source>
</evidence>
<dbReference type="PANTHER" id="PTHR47019:SF1">
    <property type="entry name" value="LIPID II FLIPPASE MURJ"/>
    <property type="match status" value="1"/>
</dbReference>
<name>A0ABW4LLA5_9BACI</name>
<comment type="caution">
    <text evidence="10">The sequence shown here is derived from an EMBL/GenBank/DDBJ whole genome shotgun (WGS) entry which is preliminary data.</text>
</comment>
<feature type="transmembrane region" description="Helical" evidence="9">
    <location>
        <begin position="41"/>
        <end position="60"/>
    </location>
</feature>
<organism evidence="10 11">
    <name type="scientific">Bacillus salitolerans</name>
    <dbReference type="NCBI Taxonomy" id="1437434"/>
    <lineage>
        <taxon>Bacteria</taxon>
        <taxon>Bacillati</taxon>
        <taxon>Bacillota</taxon>
        <taxon>Bacilli</taxon>
        <taxon>Bacillales</taxon>
        <taxon>Bacillaceae</taxon>
        <taxon>Bacillus</taxon>
    </lineage>
</organism>
<evidence type="ECO:0000256" key="3">
    <source>
        <dbReference type="ARBA" id="ARBA00022692"/>
    </source>
</evidence>
<evidence type="ECO:0000256" key="2">
    <source>
        <dbReference type="ARBA" id="ARBA00022475"/>
    </source>
</evidence>
<feature type="transmembrane region" description="Helical" evidence="9">
    <location>
        <begin position="464"/>
        <end position="486"/>
    </location>
</feature>
<evidence type="ECO:0000256" key="9">
    <source>
        <dbReference type="SAM" id="Phobius"/>
    </source>
</evidence>
<feature type="transmembrane region" description="Helical" evidence="9">
    <location>
        <begin position="154"/>
        <end position="173"/>
    </location>
</feature>
<evidence type="ECO:0000256" key="1">
    <source>
        <dbReference type="ARBA" id="ARBA00004651"/>
    </source>
</evidence>
<evidence type="ECO:0000256" key="4">
    <source>
        <dbReference type="ARBA" id="ARBA00022960"/>
    </source>
</evidence>
<feature type="transmembrane region" description="Helical" evidence="9">
    <location>
        <begin position="179"/>
        <end position="200"/>
    </location>
</feature>
<dbReference type="InterPro" id="IPR051050">
    <property type="entry name" value="Lipid_II_flippase_MurJ/MviN"/>
</dbReference>
<evidence type="ECO:0000256" key="8">
    <source>
        <dbReference type="PIRNR" id="PIRNR002869"/>
    </source>
</evidence>
<dbReference type="PANTHER" id="PTHR47019">
    <property type="entry name" value="LIPID II FLIPPASE MURJ"/>
    <property type="match status" value="1"/>
</dbReference>
<evidence type="ECO:0000313" key="11">
    <source>
        <dbReference type="Proteomes" id="UP001597214"/>
    </source>
</evidence>
<dbReference type="Proteomes" id="UP001597214">
    <property type="component" value="Unassembled WGS sequence"/>
</dbReference>
<keyword evidence="5 8" id="KW-0573">Peptidoglycan synthesis</keyword>
<dbReference type="NCBIfam" id="TIGR01695">
    <property type="entry name" value="murJ_mviN"/>
    <property type="match status" value="1"/>
</dbReference>
<keyword evidence="8" id="KW-0813">Transport</keyword>
<comment type="similarity">
    <text evidence="8">Belongs to the MurJ/MviN family.</text>
</comment>
<keyword evidence="4 8" id="KW-0133">Cell shape</keyword>
<proteinExistence type="inferred from homology"/>
<feature type="transmembrane region" description="Helical" evidence="9">
    <location>
        <begin position="221"/>
        <end position="246"/>
    </location>
</feature>
<comment type="function">
    <text evidence="8">Involved in peptidoglycan biosynthesis. Transports lipid-linked peptidoglycan precursors from the inner to the outer leaflet of the cytoplasmic membrane.</text>
</comment>
<keyword evidence="11" id="KW-1185">Reference proteome</keyword>